<dbReference type="Proteomes" id="UP000887575">
    <property type="component" value="Unassembled WGS sequence"/>
</dbReference>
<dbReference type="WBParaSite" id="MBELARI_LOCUS13505">
    <property type="protein sequence ID" value="MBELARI_LOCUS13505"/>
    <property type="gene ID" value="MBELARI_LOCUS13505"/>
</dbReference>
<organism evidence="1 2">
    <name type="scientific">Mesorhabditis belari</name>
    <dbReference type="NCBI Taxonomy" id="2138241"/>
    <lineage>
        <taxon>Eukaryota</taxon>
        <taxon>Metazoa</taxon>
        <taxon>Ecdysozoa</taxon>
        <taxon>Nematoda</taxon>
        <taxon>Chromadorea</taxon>
        <taxon>Rhabditida</taxon>
        <taxon>Rhabditina</taxon>
        <taxon>Rhabditomorpha</taxon>
        <taxon>Rhabditoidea</taxon>
        <taxon>Rhabditidae</taxon>
        <taxon>Mesorhabditinae</taxon>
        <taxon>Mesorhabditis</taxon>
    </lineage>
</organism>
<sequence length="86" mass="9880">MIETRLPKCRDYQGKLRLQHSPGEKTPLIHDTLCKVLAETPGVRSWKKNPNDMLFAARFGETPAIIWRVVSKQSPYQKKSRSARST</sequence>
<keyword evidence="1" id="KW-1185">Reference proteome</keyword>
<proteinExistence type="predicted"/>
<evidence type="ECO:0000313" key="1">
    <source>
        <dbReference type="Proteomes" id="UP000887575"/>
    </source>
</evidence>
<evidence type="ECO:0000313" key="2">
    <source>
        <dbReference type="WBParaSite" id="MBELARI_LOCUS13505"/>
    </source>
</evidence>
<dbReference type="AlphaFoldDB" id="A0AAF3EHN1"/>
<protein>
    <submittedName>
        <fullName evidence="2">Uncharacterized protein</fullName>
    </submittedName>
</protein>
<accession>A0AAF3EHN1</accession>
<reference evidence="2" key="1">
    <citation type="submission" date="2024-02" db="UniProtKB">
        <authorList>
            <consortium name="WormBaseParasite"/>
        </authorList>
    </citation>
    <scope>IDENTIFICATION</scope>
</reference>
<name>A0AAF3EHN1_9BILA</name>